<proteinExistence type="predicted"/>
<gene>
    <name evidence="1" type="ORF">KL86DES1_21483</name>
</gene>
<organism evidence="1">
    <name type="scientific">uncultured Desulfovibrio sp</name>
    <dbReference type="NCBI Taxonomy" id="167968"/>
    <lineage>
        <taxon>Bacteria</taxon>
        <taxon>Pseudomonadati</taxon>
        <taxon>Thermodesulfobacteriota</taxon>
        <taxon>Desulfovibrionia</taxon>
        <taxon>Desulfovibrionales</taxon>
        <taxon>Desulfovibrionaceae</taxon>
        <taxon>Desulfovibrio</taxon>
        <taxon>environmental samples</taxon>
    </lineage>
</organism>
<protein>
    <submittedName>
        <fullName evidence="1">Uncharacterized protein</fullName>
    </submittedName>
</protein>
<reference evidence="1" key="1">
    <citation type="submission" date="2016-08" db="EMBL/GenBank/DDBJ databases">
        <authorList>
            <person name="Seilhamer J.J."/>
        </authorList>
    </citation>
    <scope>NUCLEOTIDE SEQUENCE</scope>
    <source>
        <strain evidence="1">86-1</strain>
    </source>
</reference>
<accession>A0A212L818</accession>
<sequence length="56" mass="6633">MLLKHSLFQRIILAKNVVCAKIHATSWRLPPLRQQSNFKRQPLGDEEALRMARQHR</sequence>
<name>A0A212L818_9BACT</name>
<evidence type="ECO:0000313" key="1">
    <source>
        <dbReference type="EMBL" id="SCM73724.1"/>
    </source>
</evidence>
<dbReference type="AlphaFoldDB" id="A0A212L818"/>
<dbReference type="EMBL" id="FMJC01000002">
    <property type="protein sequence ID" value="SCM73724.1"/>
    <property type="molecule type" value="Genomic_DNA"/>
</dbReference>